<dbReference type="EnsemblPlants" id="AET3Gv20281800.1">
    <property type="protein sequence ID" value="AET3Gv20281800.1"/>
    <property type="gene ID" value="AET3Gv20281800"/>
</dbReference>
<protein>
    <submittedName>
        <fullName evidence="1">Uncharacterized protein</fullName>
    </submittedName>
</protein>
<reference evidence="1" key="3">
    <citation type="journal article" date="2017" name="Nature">
        <title>Genome sequence of the progenitor of the wheat D genome Aegilops tauschii.</title>
        <authorList>
            <person name="Luo M.C."/>
            <person name="Gu Y.Q."/>
            <person name="Puiu D."/>
            <person name="Wang H."/>
            <person name="Twardziok S.O."/>
            <person name="Deal K.R."/>
            <person name="Huo N."/>
            <person name="Zhu T."/>
            <person name="Wang L."/>
            <person name="Wang Y."/>
            <person name="McGuire P.E."/>
            <person name="Liu S."/>
            <person name="Long H."/>
            <person name="Ramasamy R.K."/>
            <person name="Rodriguez J.C."/>
            <person name="Van S.L."/>
            <person name="Yuan L."/>
            <person name="Wang Z."/>
            <person name="Xia Z."/>
            <person name="Xiao L."/>
            <person name="Anderson O.D."/>
            <person name="Ouyang S."/>
            <person name="Liang Y."/>
            <person name="Zimin A.V."/>
            <person name="Pertea G."/>
            <person name="Qi P."/>
            <person name="Bennetzen J.L."/>
            <person name="Dai X."/>
            <person name="Dawson M.W."/>
            <person name="Muller H.G."/>
            <person name="Kugler K."/>
            <person name="Rivarola-Duarte L."/>
            <person name="Spannagl M."/>
            <person name="Mayer K.F.X."/>
            <person name="Lu F.H."/>
            <person name="Bevan M.W."/>
            <person name="Leroy P."/>
            <person name="Li P."/>
            <person name="You F.M."/>
            <person name="Sun Q."/>
            <person name="Liu Z."/>
            <person name="Lyons E."/>
            <person name="Wicker T."/>
            <person name="Salzberg S.L."/>
            <person name="Devos K.M."/>
            <person name="Dvorak J."/>
        </authorList>
    </citation>
    <scope>NUCLEOTIDE SEQUENCE [LARGE SCALE GENOMIC DNA]</scope>
    <source>
        <strain evidence="1">cv. AL8/78</strain>
    </source>
</reference>
<evidence type="ECO:0000313" key="2">
    <source>
        <dbReference type="Proteomes" id="UP000015105"/>
    </source>
</evidence>
<sequence>ASHHHTPPTPFRPKPSPPVAAMAASVEQVLGWFPGIDAIARIRDASLSAVPGYASEDRISALQDHLLRDIVSRLPVKDA</sequence>
<reference evidence="1" key="4">
    <citation type="submission" date="2019-03" db="UniProtKB">
        <authorList>
            <consortium name="EnsemblPlants"/>
        </authorList>
    </citation>
    <scope>IDENTIFICATION</scope>
</reference>
<accession>A0A453EB93</accession>
<dbReference type="Proteomes" id="UP000015105">
    <property type="component" value="Chromosome 3D"/>
</dbReference>
<keyword evidence="2" id="KW-1185">Reference proteome</keyword>
<evidence type="ECO:0000313" key="1">
    <source>
        <dbReference type="EnsemblPlants" id="AET3Gv20281800.1"/>
    </source>
</evidence>
<dbReference type="Gramene" id="AET3Gv20281800.1">
    <property type="protein sequence ID" value="AET3Gv20281800.1"/>
    <property type="gene ID" value="AET3Gv20281800"/>
</dbReference>
<reference evidence="2" key="1">
    <citation type="journal article" date="2014" name="Science">
        <title>Ancient hybridizations among the ancestral genomes of bread wheat.</title>
        <authorList>
            <consortium name="International Wheat Genome Sequencing Consortium,"/>
            <person name="Marcussen T."/>
            <person name="Sandve S.R."/>
            <person name="Heier L."/>
            <person name="Spannagl M."/>
            <person name="Pfeifer M."/>
            <person name="Jakobsen K.S."/>
            <person name="Wulff B.B."/>
            <person name="Steuernagel B."/>
            <person name="Mayer K.F."/>
            <person name="Olsen O.A."/>
        </authorList>
    </citation>
    <scope>NUCLEOTIDE SEQUENCE [LARGE SCALE GENOMIC DNA]</scope>
    <source>
        <strain evidence="2">cv. AL8/78</strain>
    </source>
</reference>
<reference evidence="1" key="5">
    <citation type="journal article" date="2021" name="G3 (Bethesda)">
        <title>Aegilops tauschii genome assembly Aet v5.0 features greater sequence contiguity and improved annotation.</title>
        <authorList>
            <person name="Wang L."/>
            <person name="Zhu T."/>
            <person name="Rodriguez J.C."/>
            <person name="Deal K.R."/>
            <person name="Dubcovsky J."/>
            <person name="McGuire P.E."/>
            <person name="Lux T."/>
            <person name="Spannagl M."/>
            <person name="Mayer K.F.X."/>
            <person name="Baldrich P."/>
            <person name="Meyers B.C."/>
            <person name="Huo N."/>
            <person name="Gu Y.Q."/>
            <person name="Zhou H."/>
            <person name="Devos K.M."/>
            <person name="Bennetzen J.L."/>
            <person name="Unver T."/>
            <person name="Budak H."/>
            <person name="Gulick P.J."/>
            <person name="Galiba G."/>
            <person name="Kalapos B."/>
            <person name="Nelson D.R."/>
            <person name="Li P."/>
            <person name="You F.M."/>
            <person name="Luo M.C."/>
            <person name="Dvorak J."/>
        </authorList>
    </citation>
    <scope>NUCLEOTIDE SEQUENCE [LARGE SCALE GENOMIC DNA]</scope>
    <source>
        <strain evidence="1">cv. AL8/78</strain>
    </source>
</reference>
<proteinExistence type="predicted"/>
<name>A0A453EB93_AEGTS</name>
<reference evidence="2" key="2">
    <citation type="journal article" date="2017" name="Nat. Plants">
        <title>The Aegilops tauschii genome reveals multiple impacts of transposons.</title>
        <authorList>
            <person name="Zhao G."/>
            <person name="Zou C."/>
            <person name="Li K."/>
            <person name="Wang K."/>
            <person name="Li T."/>
            <person name="Gao L."/>
            <person name="Zhang X."/>
            <person name="Wang H."/>
            <person name="Yang Z."/>
            <person name="Liu X."/>
            <person name="Jiang W."/>
            <person name="Mao L."/>
            <person name="Kong X."/>
            <person name="Jiao Y."/>
            <person name="Jia J."/>
        </authorList>
    </citation>
    <scope>NUCLEOTIDE SEQUENCE [LARGE SCALE GENOMIC DNA]</scope>
    <source>
        <strain evidence="2">cv. AL8/78</strain>
    </source>
</reference>
<organism evidence="1 2">
    <name type="scientific">Aegilops tauschii subsp. strangulata</name>
    <name type="common">Goatgrass</name>
    <dbReference type="NCBI Taxonomy" id="200361"/>
    <lineage>
        <taxon>Eukaryota</taxon>
        <taxon>Viridiplantae</taxon>
        <taxon>Streptophyta</taxon>
        <taxon>Embryophyta</taxon>
        <taxon>Tracheophyta</taxon>
        <taxon>Spermatophyta</taxon>
        <taxon>Magnoliopsida</taxon>
        <taxon>Liliopsida</taxon>
        <taxon>Poales</taxon>
        <taxon>Poaceae</taxon>
        <taxon>BOP clade</taxon>
        <taxon>Pooideae</taxon>
        <taxon>Triticodae</taxon>
        <taxon>Triticeae</taxon>
        <taxon>Triticinae</taxon>
        <taxon>Aegilops</taxon>
    </lineage>
</organism>
<dbReference type="AlphaFoldDB" id="A0A453EB93"/>